<evidence type="ECO:0000256" key="6">
    <source>
        <dbReference type="PIRSR" id="PIRSR001369-1"/>
    </source>
</evidence>
<sequence length="453" mass="51485">MFSNYEFNKLVDKYVEFCADSGQIDSRLYSKYDVKRGLRDSNGKGVLTGLTEISDVTGFAEKNGERIAIPGELYYQGYNVNDLISGFRGTKRGFEETVFLLLFGELPTKAQLKEFMDVIGDLRELPTDFNRDVIMKTPSANIMNTMQRCVLTLYSYDEDPDNIEVRHVLEQCLGLIARFPLIAAYGYQSYRHKFLDSSLIIHRPKPTLSTAENILRLLRTDAKYTDLEAKVLDICLVLHADHGGGNNSTFTTHVVTSSHTDTYSAVAASLGSLKGPRHGGANHKVQEMFTAIKAHISDWENEDEIRNYLNDILDKKAFDKSGLIYGMGHAVYSISDPRAVILKESARKLSEEKGKVKEFELYERVEKIAKDLIMSKRDMHKPVCANVDFYSGFVYTMLKIPAELFTPIFAIARIPGWSAHRIEELVNNGKIIRPAYKYVGKHKEYLPIEERIW</sequence>
<dbReference type="NCBIfam" id="NF010635">
    <property type="entry name" value="PRK14032.1"/>
    <property type="match status" value="1"/>
</dbReference>
<feature type="active site" evidence="6">
    <location>
        <position position="329"/>
    </location>
</feature>
<dbReference type="InterPro" id="IPR024176">
    <property type="entry name" value="Citrate_synthase_bac-typ"/>
</dbReference>
<dbReference type="InterPro" id="IPR016143">
    <property type="entry name" value="Citrate_synth-like_sm_a-sub"/>
</dbReference>
<reference evidence="7 8" key="1">
    <citation type="submission" date="2017-02" db="EMBL/GenBank/DDBJ databases">
        <authorList>
            <person name="Peterson S.W."/>
        </authorList>
    </citation>
    <scope>NUCLEOTIDE SEQUENCE [LARGE SCALE GENOMIC DNA]</scope>
    <source>
        <strain evidence="7 8">ATCC 17233</strain>
    </source>
</reference>
<dbReference type="GO" id="GO:0005975">
    <property type="term" value="P:carbohydrate metabolic process"/>
    <property type="evidence" value="ECO:0007669"/>
    <property type="project" value="TreeGrafter"/>
</dbReference>
<dbReference type="Gene3D" id="1.10.230.10">
    <property type="entry name" value="Cytochrome P450-Terp, domain 2"/>
    <property type="match status" value="1"/>
</dbReference>
<evidence type="ECO:0000256" key="5">
    <source>
        <dbReference type="PIRNR" id="PIRNR001369"/>
    </source>
</evidence>
<keyword evidence="8" id="KW-1185">Reference proteome</keyword>
<dbReference type="PRINTS" id="PR00143">
    <property type="entry name" value="CITRTSNTHASE"/>
</dbReference>
<dbReference type="Proteomes" id="UP000189857">
    <property type="component" value="Unassembled WGS sequence"/>
</dbReference>
<dbReference type="Gene3D" id="1.10.580.10">
    <property type="entry name" value="Citrate Synthase, domain 1"/>
    <property type="match status" value="1"/>
</dbReference>
<dbReference type="AlphaFoldDB" id="A0A1T4NGV3"/>
<dbReference type="EMBL" id="FUXA01000009">
    <property type="protein sequence ID" value="SJZ77978.1"/>
    <property type="molecule type" value="Genomic_DNA"/>
</dbReference>
<dbReference type="CDD" id="cd06113">
    <property type="entry name" value="citrate_synt_like_1_2"/>
    <property type="match status" value="1"/>
</dbReference>
<dbReference type="InterPro" id="IPR002020">
    <property type="entry name" value="Citrate_synthase"/>
</dbReference>
<proteinExistence type="inferred from homology"/>
<comment type="catalytic activity">
    <reaction evidence="4">
        <text>oxaloacetate + acetyl-CoA + H2O = citrate + CoA + H(+)</text>
        <dbReference type="Rhea" id="RHEA:16845"/>
        <dbReference type="ChEBI" id="CHEBI:15377"/>
        <dbReference type="ChEBI" id="CHEBI:15378"/>
        <dbReference type="ChEBI" id="CHEBI:16452"/>
        <dbReference type="ChEBI" id="CHEBI:16947"/>
        <dbReference type="ChEBI" id="CHEBI:57287"/>
        <dbReference type="ChEBI" id="CHEBI:57288"/>
        <dbReference type="EC" id="2.3.3.16"/>
    </reaction>
</comment>
<comment type="pathway">
    <text evidence="1">Carbohydrate metabolism; tricarboxylic acid cycle.</text>
</comment>
<evidence type="ECO:0000313" key="8">
    <source>
        <dbReference type="Proteomes" id="UP000189857"/>
    </source>
</evidence>
<dbReference type="PIRSF" id="PIRSF001369">
    <property type="entry name" value="Citrate_synth"/>
    <property type="match status" value="1"/>
</dbReference>
<dbReference type="UniPathway" id="UPA00223"/>
<comment type="similarity">
    <text evidence="2 5">Belongs to the citrate synthase family.</text>
</comment>
<dbReference type="InterPro" id="IPR036969">
    <property type="entry name" value="Citrate_synthase_sf"/>
</dbReference>
<dbReference type="PANTHER" id="PTHR11739:SF4">
    <property type="entry name" value="CITRATE SYNTHASE, PEROXISOMAL"/>
    <property type="match status" value="1"/>
</dbReference>
<dbReference type="GO" id="GO:0005829">
    <property type="term" value="C:cytosol"/>
    <property type="evidence" value="ECO:0007669"/>
    <property type="project" value="TreeGrafter"/>
</dbReference>
<dbReference type="GO" id="GO:0036440">
    <property type="term" value="F:citrate synthase activity"/>
    <property type="evidence" value="ECO:0007669"/>
    <property type="project" value="UniProtKB-EC"/>
</dbReference>
<evidence type="ECO:0000256" key="1">
    <source>
        <dbReference type="ARBA" id="ARBA00005163"/>
    </source>
</evidence>
<dbReference type="PANTHER" id="PTHR11739">
    <property type="entry name" value="CITRATE SYNTHASE"/>
    <property type="match status" value="1"/>
</dbReference>
<evidence type="ECO:0000313" key="7">
    <source>
        <dbReference type="EMBL" id="SJZ77978.1"/>
    </source>
</evidence>
<evidence type="ECO:0000256" key="3">
    <source>
        <dbReference type="ARBA" id="ARBA00022679"/>
    </source>
</evidence>
<dbReference type="RefSeq" id="WP_242870212.1">
    <property type="nucleotide sequence ID" value="NZ_CACZYW010000007.1"/>
</dbReference>
<feature type="active site" evidence="6">
    <location>
        <position position="388"/>
    </location>
</feature>
<accession>A0A1T4NGV3</accession>
<evidence type="ECO:0000256" key="2">
    <source>
        <dbReference type="ARBA" id="ARBA00010566"/>
    </source>
</evidence>
<organism evidence="7 8">
    <name type="scientific">Eubacterium ruminantium</name>
    <dbReference type="NCBI Taxonomy" id="42322"/>
    <lineage>
        <taxon>Bacteria</taxon>
        <taxon>Bacillati</taxon>
        <taxon>Bacillota</taxon>
        <taxon>Clostridia</taxon>
        <taxon>Eubacteriales</taxon>
        <taxon>Eubacteriaceae</taxon>
        <taxon>Eubacterium</taxon>
    </lineage>
</organism>
<evidence type="ECO:0000256" key="4">
    <source>
        <dbReference type="ARBA" id="ARBA00049288"/>
    </source>
</evidence>
<name>A0A1T4NGV3_9FIRM</name>
<dbReference type="InterPro" id="IPR016142">
    <property type="entry name" value="Citrate_synth-like_lrg_a-sub"/>
</dbReference>
<dbReference type="GO" id="GO:0006099">
    <property type="term" value="P:tricarboxylic acid cycle"/>
    <property type="evidence" value="ECO:0007669"/>
    <property type="project" value="UniProtKB-UniPathway"/>
</dbReference>
<dbReference type="SUPFAM" id="SSF48256">
    <property type="entry name" value="Citrate synthase"/>
    <property type="match status" value="1"/>
</dbReference>
<keyword evidence="3 5" id="KW-0808">Transferase</keyword>
<gene>
    <name evidence="7" type="ORF">SAMN02745110_01567</name>
</gene>
<dbReference type="Pfam" id="PF00285">
    <property type="entry name" value="Citrate_synt"/>
    <property type="match status" value="1"/>
</dbReference>
<protein>
    <recommendedName>
        <fullName evidence="5">Citrate synthase</fullName>
    </recommendedName>
</protein>